<keyword evidence="4" id="KW-1185">Reference proteome</keyword>
<proteinExistence type="predicted"/>
<keyword evidence="3" id="KW-0413">Isomerase</keyword>
<evidence type="ECO:0000256" key="1">
    <source>
        <dbReference type="SAM" id="SignalP"/>
    </source>
</evidence>
<organism evidence="3 4">
    <name type="scientific">Mesorhizobium temperatum</name>
    <dbReference type="NCBI Taxonomy" id="241416"/>
    <lineage>
        <taxon>Bacteria</taxon>
        <taxon>Pseudomonadati</taxon>
        <taxon>Pseudomonadota</taxon>
        <taxon>Alphaproteobacteria</taxon>
        <taxon>Hyphomicrobiales</taxon>
        <taxon>Phyllobacteriaceae</taxon>
        <taxon>Mesorhizobium</taxon>
    </lineage>
</organism>
<dbReference type="PANTHER" id="PTHR41252">
    <property type="entry name" value="BLR2505 PROTEIN"/>
    <property type="match status" value="1"/>
</dbReference>
<evidence type="ECO:0000313" key="4">
    <source>
        <dbReference type="Proteomes" id="UP000216442"/>
    </source>
</evidence>
<accession>A0A271LGW2</accession>
<keyword evidence="1" id="KW-0732">Signal</keyword>
<gene>
    <name evidence="3" type="ORF">CIT26_22010</name>
</gene>
<feature type="signal peptide" evidence="1">
    <location>
        <begin position="1"/>
        <end position="24"/>
    </location>
</feature>
<dbReference type="EMBL" id="NPKJ01000060">
    <property type="protein sequence ID" value="PAQ07097.1"/>
    <property type="molecule type" value="Genomic_DNA"/>
</dbReference>
<dbReference type="OrthoDB" id="1450423at2"/>
<dbReference type="Proteomes" id="UP000216442">
    <property type="component" value="Unassembled WGS sequence"/>
</dbReference>
<dbReference type="InterPro" id="IPR037401">
    <property type="entry name" value="SnoaL-like"/>
</dbReference>
<dbReference type="AlphaFoldDB" id="A0A271LGW2"/>
<sequence length="162" mass="17311">MTSFSTLIATAGLAMAAFVPMAQAQNSADEANNKAIVQRSFDAWAAGTGSPYDLLAEDAIWTIAGNSLASKTYPSRAAFIGEVIQPFVARMSVGLKPVIREIHADGSTVIVHFDAAGTAKDGKPYINTYAWFLDLSGGKIVKATAFYDSVAFNDLWTRVQPE</sequence>
<evidence type="ECO:0000313" key="3">
    <source>
        <dbReference type="EMBL" id="PAQ07097.1"/>
    </source>
</evidence>
<protein>
    <submittedName>
        <fullName evidence="3">Ketosteroid isomerase</fullName>
    </submittedName>
</protein>
<feature type="chain" id="PRO_5012222101" evidence="1">
    <location>
        <begin position="25"/>
        <end position="162"/>
    </location>
</feature>
<dbReference type="Pfam" id="PF12680">
    <property type="entry name" value="SnoaL_2"/>
    <property type="match status" value="1"/>
</dbReference>
<dbReference type="InterPro" id="IPR032710">
    <property type="entry name" value="NTF2-like_dom_sf"/>
</dbReference>
<dbReference type="SUPFAM" id="SSF54427">
    <property type="entry name" value="NTF2-like"/>
    <property type="match status" value="1"/>
</dbReference>
<comment type="caution">
    <text evidence="3">The sequence shown here is derived from an EMBL/GenBank/DDBJ whole genome shotgun (WGS) entry which is preliminary data.</text>
</comment>
<dbReference type="GO" id="GO:0016853">
    <property type="term" value="F:isomerase activity"/>
    <property type="evidence" value="ECO:0007669"/>
    <property type="project" value="UniProtKB-KW"/>
</dbReference>
<dbReference type="PANTHER" id="PTHR41252:SF1">
    <property type="entry name" value="BLR2505 PROTEIN"/>
    <property type="match status" value="1"/>
</dbReference>
<evidence type="ECO:0000259" key="2">
    <source>
        <dbReference type="Pfam" id="PF12680"/>
    </source>
</evidence>
<name>A0A271LGW2_9HYPH</name>
<dbReference type="Gene3D" id="3.10.450.50">
    <property type="match status" value="1"/>
</dbReference>
<feature type="domain" description="SnoaL-like" evidence="2">
    <location>
        <begin position="37"/>
        <end position="142"/>
    </location>
</feature>
<reference evidence="3 4" key="1">
    <citation type="submission" date="2017-08" db="EMBL/GenBank/DDBJ databases">
        <title>Mesorhizobium wenxinae sp. nov., a novel rhizobial species isolated from root nodules of chickpea (Cicer arietinum L.).</title>
        <authorList>
            <person name="Zhang J."/>
        </authorList>
    </citation>
    <scope>NUCLEOTIDE SEQUENCE [LARGE SCALE GENOMIC DNA]</scope>
    <source>
        <strain evidence="3 4">SDW018</strain>
    </source>
</reference>